<name>A0A087S5X9_9ARCH</name>
<evidence type="ECO:0000259" key="1">
    <source>
        <dbReference type="Pfam" id="PF01609"/>
    </source>
</evidence>
<keyword evidence="3" id="KW-1185">Reference proteome</keyword>
<accession>A0A087S5X9</accession>
<organism evidence="2 3">
    <name type="scientific">Marine Group I thaumarchaeote SCGC AAA799-B03</name>
    <dbReference type="NCBI Taxonomy" id="1502289"/>
    <lineage>
        <taxon>Archaea</taxon>
        <taxon>Nitrososphaerota</taxon>
        <taxon>Marine Group I</taxon>
    </lineage>
</organism>
<dbReference type="AlphaFoldDB" id="A0A087S5X9"/>
<dbReference type="GO" id="GO:0003677">
    <property type="term" value="F:DNA binding"/>
    <property type="evidence" value="ECO:0007669"/>
    <property type="project" value="InterPro"/>
</dbReference>
<gene>
    <name evidence="2" type="ORF">AAA799B03_01347</name>
</gene>
<evidence type="ECO:0000313" key="3">
    <source>
        <dbReference type="Proteomes" id="UP000029384"/>
    </source>
</evidence>
<evidence type="ECO:0000313" key="2">
    <source>
        <dbReference type="EMBL" id="KFM21133.1"/>
    </source>
</evidence>
<dbReference type="Proteomes" id="UP000029384">
    <property type="component" value="Unassembled WGS sequence"/>
</dbReference>
<dbReference type="GO" id="GO:0006313">
    <property type="term" value="P:DNA transposition"/>
    <property type="evidence" value="ECO:0007669"/>
    <property type="project" value="InterPro"/>
</dbReference>
<proteinExistence type="predicted"/>
<dbReference type="InterPro" id="IPR002559">
    <property type="entry name" value="Transposase_11"/>
</dbReference>
<dbReference type="GO" id="GO:0004803">
    <property type="term" value="F:transposase activity"/>
    <property type="evidence" value="ECO:0007669"/>
    <property type="project" value="InterPro"/>
</dbReference>
<sequence length="254" mass="28448">MTILFGLKNKSYDESITTVFSNLKEIIANMGTIFLSERLVESTTASADSSLLEARGPVWHKSDMRQNRVPISGIDTDARWGFSKTRGWIFGYKLHMSCSTGKLIVPLSADFTTANVADCQVYEPLVNSLVGLIDNIIADPAYDDGKLYRYSAQHNMRLVCPIKAYDGTPPERLELVEFYESEQGQKIYSDRKVSIEPLFEIVKDTFGVGTVPVRGLEKSASFVLLCVFVYQIAVYRNCVIGMENPRQVKCMLGI</sequence>
<comment type="caution">
    <text evidence="2">The sequence shown here is derived from an EMBL/GenBank/DDBJ whole genome shotgun (WGS) entry which is preliminary data.</text>
</comment>
<feature type="domain" description="Transposase IS4-like" evidence="1">
    <location>
        <begin position="48"/>
        <end position="230"/>
    </location>
</feature>
<protein>
    <submittedName>
        <fullName evidence="2">Transposase IS4 family protein</fullName>
    </submittedName>
</protein>
<reference evidence="2 3" key="1">
    <citation type="submission" date="2014-06" db="EMBL/GenBank/DDBJ databases">
        <authorList>
            <person name="Ngugi D.K."/>
            <person name="Blom J."/>
            <person name="Alam I."/>
            <person name="Rashid M."/>
            <person name="Baalawi W."/>
            <person name="Zhang G."/>
            <person name="Hikmawan T."/>
            <person name="Guan Y."/>
            <person name="Antunes A."/>
            <person name="Siam R."/>
            <person name="El-Dorry H."/>
            <person name="Bajic V."/>
            <person name="Stingl U."/>
        </authorList>
    </citation>
    <scope>NUCLEOTIDE SEQUENCE [LARGE SCALE GENOMIC DNA]</scope>
    <source>
        <strain evidence="2">SCGC AAA799-B03</strain>
    </source>
</reference>
<dbReference type="Pfam" id="PF01609">
    <property type="entry name" value="DDE_Tnp_1"/>
    <property type="match status" value="1"/>
</dbReference>
<dbReference type="EMBL" id="JOTA01000050">
    <property type="protein sequence ID" value="KFM21133.1"/>
    <property type="molecule type" value="Genomic_DNA"/>
</dbReference>